<dbReference type="Pfam" id="PF22042">
    <property type="entry name" value="EF-G_D2"/>
    <property type="match status" value="1"/>
</dbReference>
<dbReference type="SUPFAM" id="SSF52540">
    <property type="entry name" value="P-loop containing nucleoside triphosphate hydrolases"/>
    <property type="match status" value="1"/>
</dbReference>
<dbReference type="InterPro" id="IPR009000">
    <property type="entry name" value="Transl_B-barrel_sf"/>
</dbReference>
<evidence type="ECO:0000313" key="8">
    <source>
        <dbReference type="Proteomes" id="UP000231214"/>
    </source>
</evidence>
<dbReference type="PROSITE" id="PS51722">
    <property type="entry name" value="G_TR_2"/>
    <property type="match status" value="1"/>
</dbReference>
<evidence type="ECO:0000256" key="1">
    <source>
        <dbReference type="ARBA" id="ARBA00007733"/>
    </source>
</evidence>
<dbReference type="GO" id="GO:0005525">
    <property type="term" value="F:GTP binding"/>
    <property type="evidence" value="ECO:0007669"/>
    <property type="project" value="UniProtKB-KW"/>
</dbReference>
<dbReference type="FunFam" id="3.40.50.10050:FF:000001">
    <property type="entry name" value="Translation initiation factor IF-2"/>
    <property type="match status" value="1"/>
</dbReference>
<keyword evidence="3" id="KW-0547">Nucleotide-binding</keyword>
<dbReference type="InterPro" id="IPR015760">
    <property type="entry name" value="TIF_IF2"/>
</dbReference>
<name>A0A2M6XBB5_9BACT</name>
<reference evidence="8" key="1">
    <citation type="submission" date="2017-09" db="EMBL/GenBank/DDBJ databases">
        <title>Depth-based differentiation of microbial function through sediment-hosted aquifers and enrichment of novel symbionts in the deep terrestrial subsurface.</title>
        <authorList>
            <person name="Probst A.J."/>
            <person name="Ladd B."/>
            <person name="Jarett J.K."/>
            <person name="Geller-Mcgrath D.E."/>
            <person name="Sieber C.M.K."/>
            <person name="Emerson J.B."/>
            <person name="Anantharaman K."/>
            <person name="Thomas B.C."/>
            <person name="Malmstrom R."/>
            <person name="Stieglmeier M."/>
            <person name="Klingl A."/>
            <person name="Woyke T."/>
            <person name="Ryan C.M."/>
            <person name="Banfield J.F."/>
        </authorList>
    </citation>
    <scope>NUCLEOTIDE SEQUENCE [LARGE SCALE GENOMIC DNA]</scope>
</reference>
<keyword evidence="2 7" id="KW-0396">Initiation factor</keyword>
<dbReference type="Gene3D" id="3.40.50.300">
    <property type="entry name" value="P-loop containing nucleotide triphosphate hydrolases"/>
    <property type="match status" value="1"/>
</dbReference>
<dbReference type="Pfam" id="PF11987">
    <property type="entry name" value="IF-2"/>
    <property type="match status" value="1"/>
</dbReference>
<dbReference type="Pfam" id="PF00009">
    <property type="entry name" value="GTP_EFTU"/>
    <property type="match status" value="1"/>
</dbReference>
<dbReference type="SUPFAM" id="SSF52156">
    <property type="entry name" value="Initiation factor IF2/eIF5b, domain 3"/>
    <property type="match status" value="1"/>
</dbReference>
<dbReference type="Gene3D" id="2.40.30.10">
    <property type="entry name" value="Translation factors"/>
    <property type="match status" value="2"/>
</dbReference>
<dbReference type="Proteomes" id="UP000231214">
    <property type="component" value="Unassembled WGS sequence"/>
</dbReference>
<evidence type="ECO:0000259" key="6">
    <source>
        <dbReference type="PROSITE" id="PS51722"/>
    </source>
</evidence>
<comment type="caution">
    <text evidence="7">The sequence shown here is derived from an EMBL/GenBank/DDBJ whole genome shotgun (WGS) entry which is preliminary data.</text>
</comment>
<dbReference type="SUPFAM" id="SSF50447">
    <property type="entry name" value="Translation proteins"/>
    <property type="match status" value="2"/>
</dbReference>
<gene>
    <name evidence="7" type="ORF">COT66_00725</name>
</gene>
<dbReference type="Gene3D" id="3.40.50.10050">
    <property type="entry name" value="Translation initiation factor IF- 2, domain 3"/>
    <property type="match status" value="1"/>
</dbReference>
<evidence type="ECO:0000256" key="3">
    <source>
        <dbReference type="ARBA" id="ARBA00022741"/>
    </source>
</evidence>
<dbReference type="InterPro" id="IPR000795">
    <property type="entry name" value="T_Tr_GTP-bd_dom"/>
</dbReference>
<dbReference type="PANTHER" id="PTHR43381:SF4">
    <property type="entry name" value="EUKARYOTIC TRANSLATION INITIATION FACTOR 5B"/>
    <property type="match status" value="1"/>
</dbReference>
<sequence length="481" mass="51271">MAVKKPVKSSRIKSLPRPPIVVVLGHVDHGKTSLLSKLKQQDLTTKEFGGISQHVNAYDISGITFIDTPGHAAFSQMRSRGAKVADLAVLVVAADEGVKPQTLESLKHLQATQTPFLVAINKIDLPNANLALVKAKLAENNILVEGFGGDIVAVPVSAKTGQGLDQLLEMINLLVQMQTLEGGPNGPLAGVVIESGMDPHRGILATVLLRSGQLIAGQELWANDQRAKVKALLAGNGQPILKITAGQAGQVLGFGDVPPVGSWVGEKASTTPAAAANTENPPRRQAKLKVVLKADVAGTLEAILNSLPDEVVVIQADTGLINGSDIELAKTTGAMVIGFNVRLSTKVQKLAEMEAVTVKTYQIIYDLLEDIEKKVLKLMEPTIDETVLGEAEILAEFTVNGERIAGSRVTKGRINQKDRLHLRRGEKILGDCRIKSLKIGKVNVEEAKTGDEFGAILSPNLDFVIGDMLRSYQLPAKADGK</sequence>
<evidence type="ECO:0000256" key="5">
    <source>
        <dbReference type="ARBA" id="ARBA00023134"/>
    </source>
</evidence>
<dbReference type="InterPro" id="IPR053905">
    <property type="entry name" value="EF-G-like_DII"/>
</dbReference>
<dbReference type="InterPro" id="IPR027417">
    <property type="entry name" value="P-loop_NTPase"/>
</dbReference>
<proteinExistence type="inferred from homology"/>
<evidence type="ECO:0000313" key="7">
    <source>
        <dbReference type="EMBL" id="PIU02343.1"/>
    </source>
</evidence>
<dbReference type="InterPro" id="IPR005225">
    <property type="entry name" value="Small_GTP-bd"/>
</dbReference>
<dbReference type="EMBL" id="PEZK01000012">
    <property type="protein sequence ID" value="PIU02343.1"/>
    <property type="molecule type" value="Genomic_DNA"/>
</dbReference>
<protein>
    <submittedName>
        <fullName evidence="7">Translation initiation factor IF-2</fullName>
    </submittedName>
</protein>
<dbReference type="InterPro" id="IPR023115">
    <property type="entry name" value="TIF_IF2_dom3"/>
</dbReference>
<dbReference type="PANTHER" id="PTHR43381">
    <property type="entry name" value="TRANSLATION INITIATION FACTOR IF-2-RELATED"/>
    <property type="match status" value="1"/>
</dbReference>
<comment type="similarity">
    <text evidence="1">Belongs to the TRAFAC class translation factor GTPase superfamily. Classic translation factor GTPase family. IF-2 subfamily.</text>
</comment>
<dbReference type="GO" id="GO:0005737">
    <property type="term" value="C:cytoplasm"/>
    <property type="evidence" value="ECO:0007669"/>
    <property type="project" value="TreeGrafter"/>
</dbReference>
<keyword evidence="5" id="KW-0342">GTP-binding</keyword>
<evidence type="ECO:0000256" key="2">
    <source>
        <dbReference type="ARBA" id="ARBA00022540"/>
    </source>
</evidence>
<keyword evidence="4" id="KW-0648">Protein biosynthesis</keyword>
<dbReference type="CDD" id="cd01887">
    <property type="entry name" value="IF2_eIF5B"/>
    <property type="match status" value="1"/>
</dbReference>
<dbReference type="GO" id="GO:0003743">
    <property type="term" value="F:translation initiation factor activity"/>
    <property type="evidence" value="ECO:0007669"/>
    <property type="project" value="UniProtKB-KW"/>
</dbReference>
<accession>A0A2M6XBB5</accession>
<dbReference type="GO" id="GO:0003924">
    <property type="term" value="F:GTPase activity"/>
    <property type="evidence" value="ECO:0007669"/>
    <property type="project" value="InterPro"/>
</dbReference>
<dbReference type="NCBIfam" id="TIGR00231">
    <property type="entry name" value="small_GTP"/>
    <property type="match status" value="1"/>
</dbReference>
<dbReference type="AlphaFoldDB" id="A0A2M6XBB5"/>
<organism evidence="7 8">
    <name type="scientific">Candidatus Shapirobacteria bacterium CG09_land_8_20_14_0_10_49_15</name>
    <dbReference type="NCBI Taxonomy" id="1974482"/>
    <lineage>
        <taxon>Bacteria</taxon>
        <taxon>Candidatus Shapironibacteriota</taxon>
    </lineage>
</organism>
<dbReference type="InterPro" id="IPR036925">
    <property type="entry name" value="TIF_IF2_dom3_sf"/>
</dbReference>
<dbReference type="FunFam" id="3.40.50.300:FF:000019">
    <property type="entry name" value="Translation initiation factor IF-2"/>
    <property type="match status" value="1"/>
</dbReference>
<evidence type="ECO:0000256" key="4">
    <source>
        <dbReference type="ARBA" id="ARBA00022917"/>
    </source>
</evidence>
<feature type="domain" description="Tr-type G" evidence="6">
    <location>
        <begin position="16"/>
        <end position="181"/>
    </location>
</feature>